<dbReference type="EMBL" id="NHYE01000976">
    <property type="protein sequence ID" value="PPR00966.1"/>
    <property type="molecule type" value="Genomic_DNA"/>
</dbReference>
<dbReference type="OrthoDB" id="2679630at2759"/>
<evidence type="ECO:0000313" key="3">
    <source>
        <dbReference type="Proteomes" id="UP000284706"/>
    </source>
</evidence>
<dbReference type="SUPFAM" id="SSF50998">
    <property type="entry name" value="Quinoprotein alcohol dehydrogenase-like"/>
    <property type="match status" value="1"/>
</dbReference>
<dbReference type="InParanoid" id="A0A409YD83"/>
<dbReference type="PROSITE" id="PS50294">
    <property type="entry name" value="WD_REPEATS_REGION"/>
    <property type="match status" value="1"/>
</dbReference>
<evidence type="ECO:0000256" key="1">
    <source>
        <dbReference type="PROSITE-ProRule" id="PRU00221"/>
    </source>
</evidence>
<dbReference type="Proteomes" id="UP000284706">
    <property type="component" value="Unassembled WGS sequence"/>
</dbReference>
<comment type="caution">
    <text evidence="2">The sequence shown here is derived from an EMBL/GenBank/DDBJ whole genome shotgun (WGS) entry which is preliminary data.</text>
</comment>
<feature type="repeat" description="WD" evidence="1">
    <location>
        <begin position="3"/>
        <end position="42"/>
    </location>
</feature>
<dbReference type="AlphaFoldDB" id="A0A409YD83"/>
<organism evidence="2 3">
    <name type="scientific">Gymnopilus dilepis</name>
    <dbReference type="NCBI Taxonomy" id="231916"/>
    <lineage>
        <taxon>Eukaryota</taxon>
        <taxon>Fungi</taxon>
        <taxon>Dikarya</taxon>
        <taxon>Basidiomycota</taxon>
        <taxon>Agaricomycotina</taxon>
        <taxon>Agaricomycetes</taxon>
        <taxon>Agaricomycetidae</taxon>
        <taxon>Agaricales</taxon>
        <taxon>Agaricineae</taxon>
        <taxon>Hymenogastraceae</taxon>
        <taxon>Gymnopilus</taxon>
    </lineage>
</organism>
<protein>
    <submittedName>
        <fullName evidence="2">Uncharacterized protein</fullName>
    </submittedName>
</protein>
<proteinExistence type="predicted"/>
<dbReference type="InterPro" id="IPR011047">
    <property type="entry name" value="Quinoprotein_ADH-like_sf"/>
</dbReference>
<reference evidence="2 3" key="1">
    <citation type="journal article" date="2018" name="Evol. Lett.">
        <title>Horizontal gene cluster transfer increased hallucinogenic mushroom diversity.</title>
        <authorList>
            <person name="Reynolds H.T."/>
            <person name="Vijayakumar V."/>
            <person name="Gluck-Thaler E."/>
            <person name="Korotkin H.B."/>
            <person name="Matheny P.B."/>
            <person name="Slot J.C."/>
        </authorList>
    </citation>
    <scope>NUCLEOTIDE SEQUENCE [LARGE SCALE GENOMIC DNA]</scope>
    <source>
        <strain evidence="2 3">SRW20</strain>
    </source>
</reference>
<keyword evidence="3" id="KW-1185">Reference proteome</keyword>
<dbReference type="Pfam" id="PF00400">
    <property type="entry name" value="WD40"/>
    <property type="match status" value="1"/>
</dbReference>
<gene>
    <name evidence="2" type="ORF">CVT26_015559</name>
</gene>
<keyword evidence="1" id="KW-0853">WD repeat</keyword>
<accession>A0A409YD83</accession>
<dbReference type="Gene3D" id="2.130.10.10">
    <property type="entry name" value="YVTN repeat-like/Quinoprotein amine dehydrogenase"/>
    <property type="match status" value="1"/>
</dbReference>
<sequence length="183" mass="20586">MALIGHTGMICGVNFDQTRIYSASFDNTLRIWNRHSGDCLQIMNPDLPSPWEVEFLITTSHLITAARIGPGFHSDGRFLCVKSVWDPSSGELVFGPDSLHDHSLSPTQGGDLHNLVLIPRYGGGGMKSFLKIWNIRANRVLKTLPLATTWNLYNSWFNDRFFVALVHHDSGEFSIETWNLEAD</sequence>
<dbReference type="InterPro" id="IPR001680">
    <property type="entry name" value="WD40_rpt"/>
</dbReference>
<evidence type="ECO:0000313" key="2">
    <source>
        <dbReference type="EMBL" id="PPR00966.1"/>
    </source>
</evidence>
<name>A0A409YD83_9AGAR</name>
<dbReference type="InterPro" id="IPR015943">
    <property type="entry name" value="WD40/YVTN_repeat-like_dom_sf"/>
</dbReference>
<dbReference type="PROSITE" id="PS50082">
    <property type="entry name" value="WD_REPEATS_2"/>
    <property type="match status" value="1"/>
</dbReference>